<dbReference type="SUPFAM" id="SSF54928">
    <property type="entry name" value="RNA-binding domain, RBD"/>
    <property type="match status" value="1"/>
</dbReference>
<dbReference type="PROSITE" id="PS50174">
    <property type="entry name" value="G_PATCH"/>
    <property type="match status" value="1"/>
</dbReference>
<feature type="compositionally biased region" description="Basic and acidic residues" evidence="6">
    <location>
        <begin position="245"/>
        <end position="263"/>
    </location>
</feature>
<dbReference type="OrthoDB" id="5411533at2759"/>
<organism evidence="8 9">
    <name type="scientific">Dacryopinax primogenitus (strain DJM 731)</name>
    <name type="common">Brown rot fungus</name>
    <dbReference type="NCBI Taxonomy" id="1858805"/>
    <lineage>
        <taxon>Eukaryota</taxon>
        <taxon>Fungi</taxon>
        <taxon>Dikarya</taxon>
        <taxon>Basidiomycota</taxon>
        <taxon>Agaricomycotina</taxon>
        <taxon>Dacrymycetes</taxon>
        <taxon>Dacrymycetales</taxon>
        <taxon>Dacrymycetaceae</taxon>
        <taxon>Dacryopinax</taxon>
    </lineage>
</organism>
<dbReference type="HOGENOM" id="CLU_025002_0_0_1"/>
<dbReference type="Gene3D" id="3.30.70.330">
    <property type="match status" value="1"/>
</dbReference>
<feature type="compositionally biased region" description="Basic and acidic residues" evidence="6">
    <location>
        <begin position="206"/>
        <end position="225"/>
    </location>
</feature>
<sequence>MSGGLYGGINFSAPSAIASSGIATPTLSTSTDHPASATTVVAAPSTDELIPENGKDYGQETNNPGMSARMERSAALAFAPVRRQANKPKPAVSKPLAARLPNLGVPASTTIAPFPGPGVSSTATISATAVVFAPPTVSEPPPEAAEGWTKKIKPPSMVLDEDVNGFRGGRGGGGGGGRHKKKRKNKQQNVNVWDPTEMYDPTRPNDYLEYKAYREREKEEAAMRRYERKRSWHSSEDEEGSGSDGENRWRPQKAGRFEPRVRDEYDDDEPARPRGLGAPSFAPSSSKVSGDAPSFVSTAPVQIAKDMTGDEAYQRRLAMSRGPAVAAVPSPVPSPSPRPPSPAPRPIMAETGEEAYQRRLAMSRGAAPRPPSPPLPASAPEPPQFVRPPPEPEDAEYSWAAPPAFPPTLPVAPPPTSSTPPMAMDPAVEKRRQAAAAIAAKLAALAPGGPTSVFQAPKPASPAPEENAGTPPEEADSHNFAARMMAKWGHKEGQGLGVSGAGIVHALSVEKVGGAKKGKPEQGRSGMGKIINVNEDVKLKEEVERWGEHSQVICLRNMVGKEDVDADLQGEIAEECSKHGVVERVYIHVAPRRSAPEDEVRIFVKFSGPVGAWKSVRELDGRFFNRRTVKARYYDEQQFDMHYFDMPLP</sequence>
<evidence type="ECO:0000256" key="4">
    <source>
        <dbReference type="ARBA" id="ARBA00023187"/>
    </source>
</evidence>
<dbReference type="PANTHER" id="PTHR13288:SF8">
    <property type="entry name" value="SPLICING FACTOR 45"/>
    <property type="match status" value="1"/>
</dbReference>
<accession>M5GAS4</accession>
<evidence type="ECO:0000256" key="1">
    <source>
        <dbReference type="ARBA" id="ARBA00004123"/>
    </source>
</evidence>
<dbReference type="Proteomes" id="UP000030653">
    <property type="component" value="Unassembled WGS sequence"/>
</dbReference>
<keyword evidence="3" id="KW-0694">RNA-binding</keyword>
<dbReference type="RefSeq" id="XP_040632369.1">
    <property type="nucleotide sequence ID" value="XM_040769659.1"/>
</dbReference>
<feature type="region of interest" description="Disordered" evidence="6">
    <location>
        <begin position="135"/>
        <end position="430"/>
    </location>
</feature>
<name>M5GAS4_DACPD</name>
<keyword evidence="4" id="KW-0508">mRNA splicing</keyword>
<dbReference type="InterPro" id="IPR040052">
    <property type="entry name" value="RBM17"/>
</dbReference>
<gene>
    <name evidence="8" type="ORF">DACRYDRAFT_113580</name>
</gene>
<dbReference type="Pfam" id="PF01585">
    <property type="entry name" value="G-patch"/>
    <property type="match status" value="1"/>
</dbReference>
<dbReference type="EMBL" id="JH795856">
    <property type="protein sequence ID" value="EJU05475.1"/>
    <property type="molecule type" value="Genomic_DNA"/>
</dbReference>
<dbReference type="AlphaFoldDB" id="M5GAS4"/>
<comment type="subcellular location">
    <subcellularLocation>
        <location evidence="1">Nucleus</location>
    </subcellularLocation>
</comment>
<evidence type="ECO:0000256" key="2">
    <source>
        <dbReference type="ARBA" id="ARBA00022664"/>
    </source>
</evidence>
<dbReference type="SMART" id="SM00443">
    <property type="entry name" value="G_patch"/>
    <property type="match status" value="1"/>
</dbReference>
<dbReference type="GeneID" id="63684721"/>
<dbReference type="GO" id="GO:0003723">
    <property type="term" value="F:RNA binding"/>
    <property type="evidence" value="ECO:0007669"/>
    <property type="project" value="UniProtKB-KW"/>
</dbReference>
<dbReference type="GO" id="GO:0045292">
    <property type="term" value="P:mRNA cis splicing, via spliceosome"/>
    <property type="evidence" value="ECO:0007669"/>
    <property type="project" value="InterPro"/>
</dbReference>
<dbReference type="OMA" id="GPMSEVI"/>
<keyword evidence="9" id="KW-1185">Reference proteome</keyword>
<proteinExistence type="predicted"/>
<evidence type="ECO:0000313" key="9">
    <source>
        <dbReference type="Proteomes" id="UP000030653"/>
    </source>
</evidence>
<feature type="domain" description="G-patch" evidence="7">
    <location>
        <begin position="477"/>
        <end position="532"/>
    </location>
</feature>
<feature type="compositionally biased region" description="Pro residues" evidence="6">
    <location>
        <begin position="368"/>
        <end position="389"/>
    </location>
</feature>
<dbReference type="PANTHER" id="PTHR13288">
    <property type="entry name" value="SPLICING FACTOR 45 SPF45"/>
    <property type="match status" value="1"/>
</dbReference>
<feature type="compositionally biased region" description="Pro residues" evidence="6">
    <location>
        <begin position="403"/>
        <end position="418"/>
    </location>
</feature>
<feature type="compositionally biased region" description="Pro residues" evidence="6">
    <location>
        <begin position="330"/>
        <end position="345"/>
    </location>
</feature>
<protein>
    <recommendedName>
        <fullName evidence="7">G-patch domain-containing protein</fullName>
    </recommendedName>
</protein>
<dbReference type="CDD" id="cd12374">
    <property type="entry name" value="RRM_UHM_SPF45_PUF60"/>
    <property type="match status" value="1"/>
</dbReference>
<evidence type="ECO:0000256" key="5">
    <source>
        <dbReference type="ARBA" id="ARBA00023242"/>
    </source>
</evidence>
<dbReference type="STRING" id="1858805.M5GAS4"/>
<dbReference type="FunFam" id="3.30.70.330:FF:000382">
    <property type="entry name" value="G-patch domain-containing protein"/>
    <property type="match status" value="1"/>
</dbReference>
<keyword evidence="2" id="KW-0507">mRNA processing</keyword>
<reference evidence="8 9" key="1">
    <citation type="journal article" date="2012" name="Science">
        <title>The Paleozoic origin of enzymatic lignin decomposition reconstructed from 31 fungal genomes.</title>
        <authorList>
            <person name="Floudas D."/>
            <person name="Binder M."/>
            <person name="Riley R."/>
            <person name="Barry K."/>
            <person name="Blanchette R.A."/>
            <person name="Henrissat B."/>
            <person name="Martinez A.T."/>
            <person name="Otillar R."/>
            <person name="Spatafora J.W."/>
            <person name="Yadav J.S."/>
            <person name="Aerts A."/>
            <person name="Benoit I."/>
            <person name="Boyd A."/>
            <person name="Carlson A."/>
            <person name="Copeland A."/>
            <person name="Coutinho P.M."/>
            <person name="de Vries R.P."/>
            <person name="Ferreira P."/>
            <person name="Findley K."/>
            <person name="Foster B."/>
            <person name="Gaskell J."/>
            <person name="Glotzer D."/>
            <person name="Gorecki P."/>
            <person name="Heitman J."/>
            <person name="Hesse C."/>
            <person name="Hori C."/>
            <person name="Igarashi K."/>
            <person name="Jurgens J.A."/>
            <person name="Kallen N."/>
            <person name="Kersten P."/>
            <person name="Kohler A."/>
            <person name="Kuees U."/>
            <person name="Kumar T.K.A."/>
            <person name="Kuo A."/>
            <person name="LaButti K."/>
            <person name="Larrondo L.F."/>
            <person name="Lindquist E."/>
            <person name="Ling A."/>
            <person name="Lombard V."/>
            <person name="Lucas S."/>
            <person name="Lundell T."/>
            <person name="Martin R."/>
            <person name="McLaughlin D.J."/>
            <person name="Morgenstern I."/>
            <person name="Morin E."/>
            <person name="Murat C."/>
            <person name="Nagy L.G."/>
            <person name="Nolan M."/>
            <person name="Ohm R.A."/>
            <person name="Patyshakuliyeva A."/>
            <person name="Rokas A."/>
            <person name="Ruiz-Duenas F.J."/>
            <person name="Sabat G."/>
            <person name="Salamov A."/>
            <person name="Samejima M."/>
            <person name="Schmutz J."/>
            <person name="Slot J.C."/>
            <person name="St John F."/>
            <person name="Stenlid J."/>
            <person name="Sun H."/>
            <person name="Sun S."/>
            <person name="Syed K."/>
            <person name="Tsang A."/>
            <person name="Wiebenga A."/>
            <person name="Young D."/>
            <person name="Pisabarro A."/>
            <person name="Eastwood D.C."/>
            <person name="Martin F."/>
            <person name="Cullen D."/>
            <person name="Grigoriev I.V."/>
            <person name="Hibbett D.S."/>
        </authorList>
    </citation>
    <scope>NUCLEOTIDE SEQUENCE [LARGE SCALE GENOMIC DNA]</scope>
    <source>
        <strain evidence="8 9">DJM-731 SS1</strain>
    </source>
</reference>
<dbReference type="SMART" id="SM00361">
    <property type="entry name" value="RRM_1"/>
    <property type="match status" value="1"/>
</dbReference>
<dbReference type="InterPro" id="IPR035979">
    <property type="entry name" value="RBD_domain_sf"/>
</dbReference>
<evidence type="ECO:0000256" key="3">
    <source>
        <dbReference type="ARBA" id="ARBA00022884"/>
    </source>
</evidence>
<dbReference type="InterPro" id="IPR012677">
    <property type="entry name" value="Nucleotide-bd_a/b_plait_sf"/>
</dbReference>
<evidence type="ECO:0000256" key="6">
    <source>
        <dbReference type="SAM" id="MobiDB-lite"/>
    </source>
</evidence>
<evidence type="ECO:0000313" key="8">
    <source>
        <dbReference type="EMBL" id="EJU05475.1"/>
    </source>
</evidence>
<evidence type="ECO:0000259" key="7">
    <source>
        <dbReference type="PROSITE" id="PS50174"/>
    </source>
</evidence>
<dbReference type="InterPro" id="IPR000467">
    <property type="entry name" value="G_patch_dom"/>
</dbReference>
<dbReference type="InterPro" id="IPR003954">
    <property type="entry name" value="RRM_euk-type"/>
</dbReference>
<feature type="compositionally biased region" description="Gly residues" evidence="6">
    <location>
        <begin position="166"/>
        <end position="176"/>
    </location>
</feature>
<feature type="compositionally biased region" description="Basic residues" evidence="6">
    <location>
        <begin position="177"/>
        <end position="186"/>
    </location>
</feature>
<keyword evidence="5" id="KW-0539">Nucleus</keyword>
<feature type="region of interest" description="Disordered" evidence="6">
    <location>
        <begin position="451"/>
        <end position="476"/>
    </location>
</feature>
<feature type="region of interest" description="Disordered" evidence="6">
    <location>
        <begin position="40"/>
        <end position="66"/>
    </location>
</feature>
<dbReference type="GO" id="GO:0071011">
    <property type="term" value="C:precatalytic spliceosome"/>
    <property type="evidence" value="ECO:0007669"/>
    <property type="project" value="TreeGrafter"/>
</dbReference>